<evidence type="ECO:0000313" key="3">
    <source>
        <dbReference type="EMBL" id="MFD0624203.1"/>
    </source>
</evidence>
<keyword evidence="4" id="KW-1185">Reference proteome</keyword>
<feature type="region of interest" description="Disordered" evidence="1">
    <location>
        <begin position="42"/>
        <end position="79"/>
    </location>
</feature>
<feature type="compositionally biased region" description="Basic residues" evidence="1">
    <location>
        <begin position="69"/>
        <end position="79"/>
    </location>
</feature>
<reference evidence="4" key="1">
    <citation type="journal article" date="2019" name="Int. J. Syst. Evol. Microbiol.">
        <title>The Global Catalogue of Microorganisms (GCM) 10K type strain sequencing project: providing services to taxonomists for standard genome sequencing and annotation.</title>
        <authorList>
            <consortium name="The Broad Institute Genomics Platform"/>
            <consortium name="The Broad Institute Genome Sequencing Center for Infectious Disease"/>
            <person name="Wu L."/>
            <person name="Ma J."/>
        </authorList>
    </citation>
    <scope>NUCLEOTIDE SEQUENCE [LARGE SCALE GENOMIC DNA]</scope>
    <source>
        <strain evidence="4">JCM 12607</strain>
    </source>
</reference>
<evidence type="ECO:0000256" key="2">
    <source>
        <dbReference type="SAM" id="SignalP"/>
    </source>
</evidence>
<sequence length="79" mass="8336">MKKFGRTAALAVSTAALASGVFATPATAAQVGIDQATSNTISVHTRGDGTPAPAQLGDPEEWGWWRSRSPTRRRAASRR</sequence>
<protein>
    <submittedName>
        <fullName evidence="3">Uncharacterized protein</fullName>
    </submittedName>
</protein>
<evidence type="ECO:0000256" key="1">
    <source>
        <dbReference type="SAM" id="MobiDB-lite"/>
    </source>
</evidence>
<comment type="caution">
    <text evidence="3">The sequence shown here is derived from an EMBL/GenBank/DDBJ whole genome shotgun (WGS) entry which is preliminary data.</text>
</comment>
<keyword evidence="2" id="KW-0732">Signal</keyword>
<proteinExistence type="predicted"/>
<evidence type="ECO:0000313" key="4">
    <source>
        <dbReference type="Proteomes" id="UP001596915"/>
    </source>
</evidence>
<feature type="chain" id="PRO_5046793290" evidence="2">
    <location>
        <begin position="29"/>
        <end position="79"/>
    </location>
</feature>
<name>A0ABW2WXA7_9ACTN</name>
<feature type="signal peptide" evidence="2">
    <location>
        <begin position="1"/>
        <end position="28"/>
    </location>
</feature>
<gene>
    <name evidence="3" type="ORF">ACFQ2K_16920</name>
</gene>
<dbReference type="Proteomes" id="UP001596915">
    <property type="component" value="Unassembled WGS sequence"/>
</dbReference>
<organism evidence="3 4">
    <name type="scientific">Streptomyces sanglieri</name>
    <dbReference type="NCBI Taxonomy" id="193460"/>
    <lineage>
        <taxon>Bacteria</taxon>
        <taxon>Bacillati</taxon>
        <taxon>Actinomycetota</taxon>
        <taxon>Actinomycetes</taxon>
        <taxon>Kitasatosporales</taxon>
        <taxon>Streptomycetaceae</taxon>
        <taxon>Streptomyces</taxon>
    </lineage>
</organism>
<accession>A0ABW2WXA7</accession>
<dbReference type="EMBL" id="JBHTGL010000008">
    <property type="protein sequence ID" value="MFD0624203.1"/>
    <property type="molecule type" value="Genomic_DNA"/>
</dbReference>